<dbReference type="Gene3D" id="3.40.47.10">
    <property type="match status" value="1"/>
</dbReference>
<comment type="similarity">
    <text evidence="1">Belongs to the thiolase-like superfamily. Thiolase family.</text>
</comment>
<evidence type="ECO:0000259" key="4">
    <source>
        <dbReference type="Pfam" id="PF00108"/>
    </source>
</evidence>
<dbReference type="InterPro" id="IPR020615">
    <property type="entry name" value="Thiolase_acyl_enz_int_AS"/>
</dbReference>
<accession>A0A1X7SJ90</accession>
<protein>
    <recommendedName>
        <fullName evidence="4">Thiolase N-terminal domain-containing protein</fullName>
    </recommendedName>
</protein>
<dbReference type="EnsemblMetazoa" id="Aqu2.1.02135_001">
    <property type="protein sequence ID" value="Aqu2.1.02135_001"/>
    <property type="gene ID" value="Aqu2.1.02135"/>
</dbReference>
<sequence>MESKVDNEITELLRYYAEDVHGMKLSESQVKVTISSEISESQVEVIINEMKQKVDQSSYHLDSNRVSHLVQDPDEHSLLRYATPVDKHSSDPYAAEEHDVTEKFKAAELRKLACKRNAMKLYPGAARTPVGSLNGSLSSLSAHQLGSTAITAALERAKVLPEKVSEVLVGQILTAAQGQNPARQAAMLSGIPKEVPSTSINMLCGSGLRTVAMGYQSILVGDADVVVAAGQESMSQ</sequence>
<dbReference type="InterPro" id="IPR020616">
    <property type="entry name" value="Thiolase_N"/>
</dbReference>
<evidence type="ECO:0000256" key="1">
    <source>
        <dbReference type="ARBA" id="ARBA00010982"/>
    </source>
</evidence>
<dbReference type="SUPFAM" id="SSF53901">
    <property type="entry name" value="Thiolase-like"/>
    <property type="match status" value="1"/>
</dbReference>
<dbReference type="PANTHER" id="PTHR18919:SF107">
    <property type="entry name" value="ACETYL-COA ACETYLTRANSFERASE, CYTOSOLIC"/>
    <property type="match status" value="1"/>
</dbReference>
<dbReference type="InterPro" id="IPR016039">
    <property type="entry name" value="Thiolase-like"/>
</dbReference>
<keyword evidence="3" id="KW-0012">Acyltransferase</keyword>
<feature type="domain" description="Thiolase N-terminal" evidence="4">
    <location>
        <begin position="124"/>
        <end position="236"/>
    </location>
</feature>
<evidence type="ECO:0000313" key="5">
    <source>
        <dbReference type="EnsemblMetazoa" id="Aqu2.1.02135_001"/>
    </source>
</evidence>
<reference evidence="5" key="1">
    <citation type="submission" date="2017-05" db="UniProtKB">
        <authorList>
            <consortium name="EnsemblMetazoa"/>
        </authorList>
    </citation>
    <scope>IDENTIFICATION</scope>
</reference>
<name>A0A1X7SJ90_AMPQE</name>
<dbReference type="eggNOG" id="KOG1390">
    <property type="taxonomic scope" value="Eukaryota"/>
</dbReference>
<dbReference type="Pfam" id="PF00108">
    <property type="entry name" value="Thiolase_N"/>
    <property type="match status" value="1"/>
</dbReference>
<dbReference type="InParanoid" id="A0A1X7SJ90"/>
<dbReference type="OrthoDB" id="5404651at2759"/>
<evidence type="ECO:0000256" key="3">
    <source>
        <dbReference type="ARBA" id="ARBA00023315"/>
    </source>
</evidence>
<dbReference type="PANTHER" id="PTHR18919">
    <property type="entry name" value="ACETYL-COA C-ACYLTRANSFERASE"/>
    <property type="match status" value="1"/>
</dbReference>
<dbReference type="PROSITE" id="PS00098">
    <property type="entry name" value="THIOLASE_1"/>
    <property type="match status" value="1"/>
</dbReference>
<dbReference type="STRING" id="400682.A0A1X7SJ90"/>
<proteinExistence type="inferred from homology"/>
<dbReference type="GO" id="GO:0016747">
    <property type="term" value="F:acyltransferase activity, transferring groups other than amino-acyl groups"/>
    <property type="evidence" value="ECO:0007669"/>
    <property type="project" value="InterPro"/>
</dbReference>
<organism evidence="5">
    <name type="scientific">Amphimedon queenslandica</name>
    <name type="common">Sponge</name>
    <dbReference type="NCBI Taxonomy" id="400682"/>
    <lineage>
        <taxon>Eukaryota</taxon>
        <taxon>Metazoa</taxon>
        <taxon>Porifera</taxon>
        <taxon>Demospongiae</taxon>
        <taxon>Heteroscleromorpha</taxon>
        <taxon>Haplosclerida</taxon>
        <taxon>Niphatidae</taxon>
        <taxon>Amphimedon</taxon>
    </lineage>
</organism>
<dbReference type="AlphaFoldDB" id="A0A1X7SJ90"/>
<keyword evidence="2" id="KW-0808">Transferase</keyword>
<evidence type="ECO:0000256" key="2">
    <source>
        <dbReference type="ARBA" id="ARBA00022679"/>
    </source>
</evidence>